<accession>A0A6A2Z7X1</accession>
<comment type="caution">
    <text evidence="2">The sequence shown here is derived from an EMBL/GenBank/DDBJ whole genome shotgun (WGS) entry which is preliminary data.</text>
</comment>
<name>A0A6A2Z7X1_HIBSY</name>
<reference evidence="2" key="1">
    <citation type="submission" date="2019-09" db="EMBL/GenBank/DDBJ databases">
        <title>Draft genome information of white flower Hibiscus syriacus.</title>
        <authorList>
            <person name="Kim Y.-M."/>
        </authorList>
    </citation>
    <scope>NUCLEOTIDE SEQUENCE [LARGE SCALE GENOMIC DNA]</scope>
    <source>
        <strain evidence="2">YM2019G1</strain>
    </source>
</reference>
<dbReference type="SUPFAM" id="SSF103511">
    <property type="entry name" value="Chlorophyll a-b binding protein"/>
    <property type="match status" value="1"/>
</dbReference>
<gene>
    <name evidence="2" type="ORF">F3Y22_tig00111000pilonHSYRG00006</name>
</gene>
<keyword evidence="1" id="KW-0472">Membrane</keyword>
<keyword evidence="3" id="KW-1185">Reference proteome</keyword>
<organism evidence="2 3">
    <name type="scientific">Hibiscus syriacus</name>
    <name type="common">Rose of Sharon</name>
    <dbReference type="NCBI Taxonomy" id="106335"/>
    <lineage>
        <taxon>Eukaryota</taxon>
        <taxon>Viridiplantae</taxon>
        <taxon>Streptophyta</taxon>
        <taxon>Embryophyta</taxon>
        <taxon>Tracheophyta</taxon>
        <taxon>Spermatophyta</taxon>
        <taxon>Magnoliopsida</taxon>
        <taxon>eudicotyledons</taxon>
        <taxon>Gunneridae</taxon>
        <taxon>Pentapetalae</taxon>
        <taxon>rosids</taxon>
        <taxon>malvids</taxon>
        <taxon>Malvales</taxon>
        <taxon>Malvaceae</taxon>
        <taxon>Malvoideae</taxon>
        <taxon>Hibiscus</taxon>
    </lineage>
</organism>
<keyword evidence="1" id="KW-1133">Transmembrane helix</keyword>
<dbReference type="AlphaFoldDB" id="A0A6A2Z7X1"/>
<feature type="transmembrane region" description="Helical" evidence="1">
    <location>
        <begin position="15"/>
        <end position="35"/>
    </location>
</feature>
<sequence length="62" mass="7033">MRTYLPEAELLNGQAAMIGFFMAYAVDGLTGMDMIGQTGNLRARRDCLQRPWCRALEEIPRL</sequence>
<evidence type="ECO:0000256" key="1">
    <source>
        <dbReference type="SAM" id="Phobius"/>
    </source>
</evidence>
<evidence type="ECO:0000313" key="3">
    <source>
        <dbReference type="Proteomes" id="UP000436088"/>
    </source>
</evidence>
<protein>
    <submittedName>
        <fullName evidence="2">Uncharacterized protein</fullName>
    </submittedName>
</protein>
<keyword evidence="1" id="KW-0812">Transmembrane</keyword>
<dbReference type="Proteomes" id="UP000436088">
    <property type="component" value="Unassembled WGS sequence"/>
</dbReference>
<proteinExistence type="predicted"/>
<evidence type="ECO:0000313" key="2">
    <source>
        <dbReference type="EMBL" id="KAE8688081.1"/>
    </source>
</evidence>
<dbReference type="EMBL" id="VEPZ02001196">
    <property type="protein sequence ID" value="KAE8688081.1"/>
    <property type="molecule type" value="Genomic_DNA"/>
</dbReference>